<dbReference type="SUPFAM" id="SSF50346">
    <property type="entry name" value="PRC-barrel domain"/>
    <property type="match status" value="1"/>
</dbReference>
<dbReference type="PANTHER" id="PTHR36505">
    <property type="entry name" value="BLR1072 PROTEIN"/>
    <property type="match status" value="1"/>
</dbReference>
<dbReference type="Gene3D" id="2.30.30.240">
    <property type="entry name" value="PRC-barrel domain"/>
    <property type="match status" value="2"/>
</dbReference>
<reference evidence="3 4" key="1">
    <citation type="submission" date="2023-02" db="EMBL/GenBank/DDBJ databases">
        <title>Devosia chondri sp. nov., isolated from the phycosphere of marine algae.</title>
        <authorList>
            <person name="Kim J.M."/>
            <person name="Lee J.K."/>
            <person name="Choi B.J."/>
            <person name="Bayburt H."/>
            <person name="Jeon C.O."/>
        </authorList>
    </citation>
    <scope>NUCLEOTIDE SEQUENCE [LARGE SCALE GENOMIC DNA]</scope>
    <source>
        <strain evidence="3 4">G2-5</strain>
    </source>
</reference>
<organism evidence="3 4">
    <name type="scientific">Devosia rhodophyticola</name>
    <dbReference type="NCBI Taxonomy" id="3026423"/>
    <lineage>
        <taxon>Bacteria</taxon>
        <taxon>Pseudomonadati</taxon>
        <taxon>Pseudomonadota</taxon>
        <taxon>Alphaproteobacteria</taxon>
        <taxon>Hyphomicrobiales</taxon>
        <taxon>Devosiaceae</taxon>
        <taxon>Devosia</taxon>
    </lineage>
</organism>
<evidence type="ECO:0000256" key="1">
    <source>
        <dbReference type="SAM" id="SignalP"/>
    </source>
</evidence>
<feature type="domain" description="PRC-barrel" evidence="2">
    <location>
        <begin position="209"/>
        <end position="281"/>
    </location>
</feature>
<dbReference type="Pfam" id="PF05239">
    <property type="entry name" value="PRC"/>
    <property type="match status" value="1"/>
</dbReference>
<keyword evidence="4" id="KW-1185">Reference proteome</keyword>
<gene>
    <name evidence="3" type="ORF">PSQ90_11685</name>
</gene>
<evidence type="ECO:0000313" key="3">
    <source>
        <dbReference type="EMBL" id="WDR04958.1"/>
    </source>
</evidence>
<name>A0ABY7YUC9_9HYPH</name>
<feature type="chain" id="PRO_5045662265" evidence="1">
    <location>
        <begin position="22"/>
        <end position="306"/>
    </location>
</feature>
<keyword evidence="1" id="KW-0732">Signal</keyword>
<dbReference type="PANTHER" id="PTHR36505:SF1">
    <property type="entry name" value="BLR1072 PROTEIN"/>
    <property type="match status" value="1"/>
</dbReference>
<evidence type="ECO:0000313" key="4">
    <source>
        <dbReference type="Proteomes" id="UP001222118"/>
    </source>
</evidence>
<protein>
    <submittedName>
        <fullName evidence="3">PRC-barrel domain-containing protein</fullName>
    </submittedName>
</protein>
<dbReference type="RefSeq" id="WP_282210477.1">
    <property type="nucleotide sequence ID" value="NZ_CP118247.1"/>
</dbReference>
<accession>A0ABY7YUC9</accession>
<sequence>MIRPMLCATVLMATLVGQSPAQDVPLVQSTELEKVGLTPPTVLSQGYEASSDDQLTSNIIGQVVFGSAGRDAAEIGPITDLVLTAANAVSAAVIDVGSIVGEGRKLVAVDFSQLQRVKASDGSFRYVMSTSTDAMAAAPTFIWGDSEAAIGPALTPEQEAAQMVDGDPNTLAVDPTTTTDQPQSEANISTSIDGVQMTPMDVNTLNPDQLYGIAVYGIDQQIGTVNSVVSNRDGTIDAIVVDVGGFLGLGAKPVAVGTDNINVSMDVNDTRYVFLNTTKAQLEAQKAYDPASYEADRINQRMVIEP</sequence>
<dbReference type="InterPro" id="IPR011033">
    <property type="entry name" value="PRC_barrel-like_sf"/>
</dbReference>
<dbReference type="Proteomes" id="UP001222118">
    <property type="component" value="Chromosome"/>
</dbReference>
<evidence type="ECO:0000259" key="2">
    <source>
        <dbReference type="Pfam" id="PF05239"/>
    </source>
</evidence>
<dbReference type="InterPro" id="IPR027275">
    <property type="entry name" value="PRC-brl_dom"/>
</dbReference>
<proteinExistence type="predicted"/>
<dbReference type="EMBL" id="CP118247">
    <property type="protein sequence ID" value="WDR04958.1"/>
    <property type="molecule type" value="Genomic_DNA"/>
</dbReference>
<feature type="signal peptide" evidence="1">
    <location>
        <begin position="1"/>
        <end position="21"/>
    </location>
</feature>